<feature type="compositionally biased region" description="Pro residues" evidence="9">
    <location>
        <begin position="10"/>
        <end position="19"/>
    </location>
</feature>
<sequence length="330" mass="36265">MTTTELAAPDPGPAAPGPTPSTTLSAAQAASASREDKARISRWLLSAPALVTITIFGILPLIIIVIYSFLKAAPYGGVVWSPSIEAYVSFLFQQDIFTEELVFSPDFLQIYLRSFIFAVGTTLLCLVLGFPTAYFMATRPPRQRNWWVLLITIPFWSNLLVRTLAIMFIIRDEGLLNNILIGLKIIDQPITILYTDFAIVLGLFYSFLPFMVLPLYASLEKLDFRLVEAGYDLYASRPKVLFRIIIPLSKPGIIAGCLLVFIPALGAYVTPLILGGGRHMMIGDLIAQQFGSGRNWPLGAAQALILMSAVLVALFFYVRATTGKVKHGQG</sequence>
<evidence type="ECO:0000256" key="5">
    <source>
        <dbReference type="ARBA" id="ARBA00022692"/>
    </source>
</evidence>
<dbReference type="InterPro" id="IPR000515">
    <property type="entry name" value="MetI-like"/>
</dbReference>
<evidence type="ECO:0000313" key="12">
    <source>
        <dbReference type="Proteomes" id="UP001230156"/>
    </source>
</evidence>
<comment type="caution">
    <text evidence="11">The sequence shown here is derived from an EMBL/GenBank/DDBJ whole genome shotgun (WGS) entry which is preliminary data.</text>
</comment>
<protein>
    <submittedName>
        <fullName evidence="11">ABC transporter permease</fullName>
    </submittedName>
</protein>
<keyword evidence="4" id="KW-1003">Cell membrane</keyword>
<keyword evidence="3 8" id="KW-0813">Transport</keyword>
<evidence type="ECO:0000256" key="3">
    <source>
        <dbReference type="ARBA" id="ARBA00022448"/>
    </source>
</evidence>
<feature type="transmembrane region" description="Helical" evidence="8">
    <location>
        <begin position="296"/>
        <end position="318"/>
    </location>
</feature>
<evidence type="ECO:0000256" key="7">
    <source>
        <dbReference type="ARBA" id="ARBA00023136"/>
    </source>
</evidence>
<keyword evidence="5 8" id="KW-0812">Transmembrane</keyword>
<dbReference type="SUPFAM" id="SSF161098">
    <property type="entry name" value="MetI-like"/>
    <property type="match status" value="1"/>
</dbReference>
<keyword evidence="12" id="KW-1185">Reference proteome</keyword>
<dbReference type="PANTHER" id="PTHR42929">
    <property type="entry name" value="INNER MEMBRANE ABC TRANSPORTER PERMEASE PROTEIN YDCU-RELATED-RELATED"/>
    <property type="match status" value="1"/>
</dbReference>
<reference evidence="12" key="1">
    <citation type="submission" date="2023-08" db="EMBL/GenBank/DDBJ databases">
        <title>Rhodospirillaceae gen. nov., a novel taxon isolated from the Yangtze River Yuezi River estuary sludge.</title>
        <authorList>
            <person name="Ruan L."/>
        </authorList>
    </citation>
    <scope>NUCLEOTIDE SEQUENCE [LARGE SCALE GENOMIC DNA]</scope>
    <source>
        <strain evidence="12">R-7</strain>
    </source>
</reference>
<dbReference type="PANTHER" id="PTHR42929:SF1">
    <property type="entry name" value="INNER MEMBRANE ABC TRANSPORTER PERMEASE PROTEIN YDCU-RELATED"/>
    <property type="match status" value="1"/>
</dbReference>
<evidence type="ECO:0000256" key="6">
    <source>
        <dbReference type="ARBA" id="ARBA00022989"/>
    </source>
</evidence>
<evidence type="ECO:0000256" key="2">
    <source>
        <dbReference type="ARBA" id="ARBA00007069"/>
    </source>
</evidence>
<dbReference type="RefSeq" id="WP_379956813.1">
    <property type="nucleotide sequence ID" value="NZ_JAUYVI010000005.1"/>
</dbReference>
<evidence type="ECO:0000256" key="1">
    <source>
        <dbReference type="ARBA" id="ARBA00004651"/>
    </source>
</evidence>
<feature type="transmembrane region" description="Helical" evidence="8">
    <location>
        <begin position="190"/>
        <end position="216"/>
    </location>
</feature>
<comment type="subcellular location">
    <subcellularLocation>
        <location evidence="1 8">Cell membrane</location>
        <topology evidence="1 8">Multi-pass membrane protein</topology>
    </subcellularLocation>
</comment>
<feature type="transmembrane region" description="Helical" evidence="8">
    <location>
        <begin position="253"/>
        <end position="276"/>
    </location>
</feature>
<feature type="domain" description="ABC transmembrane type-1" evidence="10">
    <location>
        <begin position="111"/>
        <end position="317"/>
    </location>
</feature>
<feature type="transmembrane region" description="Helical" evidence="8">
    <location>
        <begin position="43"/>
        <end position="70"/>
    </location>
</feature>
<keyword evidence="6 8" id="KW-1133">Transmembrane helix</keyword>
<dbReference type="EMBL" id="JAUYVI010000005">
    <property type="protein sequence ID" value="MDQ7249139.1"/>
    <property type="molecule type" value="Genomic_DNA"/>
</dbReference>
<evidence type="ECO:0000256" key="8">
    <source>
        <dbReference type="RuleBase" id="RU363032"/>
    </source>
</evidence>
<evidence type="ECO:0000259" key="10">
    <source>
        <dbReference type="PROSITE" id="PS50928"/>
    </source>
</evidence>
<dbReference type="CDD" id="cd06261">
    <property type="entry name" value="TM_PBP2"/>
    <property type="match status" value="1"/>
</dbReference>
<gene>
    <name evidence="11" type="ORF">Q8A70_15735</name>
</gene>
<feature type="transmembrane region" description="Helical" evidence="8">
    <location>
        <begin position="110"/>
        <end position="134"/>
    </location>
</feature>
<dbReference type="Proteomes" id="UP001230156">
    <property type="component" value="Unassembled WGS sequence"/>
</dbReference>
<evidence type="ECO:0000256" key="4">
    <source>
        <dbReference type="ARBA" id="ARBA00022475"/>
    </source>
</evidence>
<evidence type="ECO:0000256" key="9">
    <source>
        <dbReference type="SAM" id="MobiDB-lite"/>
    </source>
</evidence>
<dbReference type="Pfam" id="PF00528">
    <property type="entry name" value="BPD_transp_1"/>
    <property type="match status" value="1"/>
</dbReference>
<organism evidence="11 12">
    <name type="scientific">Dongia sedimenti</name>
    <dbReference type="NCBI Taxonomy" id="3064282"/>
    <lineage>
        <taxon>Bacteria</taxon>
        <taxon>Pseudomonadati</taxon>
        <taxon>Pseudomonadota</taxon>
        <taxon>Alphaproteobacteria</taxon>
        <taxon>Rhodospirillales</taxon>
        <taxon>Dongiaceae</taxon>
        <taxon>Dongia</taxon>
    </lineage>
</organism>
<accession>A0ABU0YN71</accession>
<keyword evidence="7 8" id="KW-0472">Membrane</keyword>
<evidence type="ECO:0000313" key="11">
    <source>
        <dbReference type="EMBL" id="MDQ7249139.1"/>
    </source>
</evidence>
<feature type="region of interest" description="Disordered" evidence="9">
    <location>
        <begin position="1"/>
        <end position="22"/>
    </location>
</feature>
<dbReference type="Gene3D" id="1.10.3720.10">
    <property type="entry name" value="MetI-like"/>
    <property type="match status" value="1"/>
</dbReference>
<proteinExistence type="inferred from homology"/>
<dbReference type="InterPro" id="IPR035906">
    <property type="entry name" value="MetI-like_sf"/>
</dbReference>
<name>A0ABU0YN71_9PROT</name>
<comment type="similarity">
    <text evidence="2">Belongs to the binding-protein-dependent transport system permease family. CysTW subfamily.</text>
</comment>
<feature type="transmembrane region" description="Helical" evidence="8">
    <location>
        <begin position="146"/>
        <end position="170"/>
    </location>
</feature>
<dbReference type="PROSITE" id="PS50928">
    <property type="entry name" value="ABC_TM1"/>
    <property type="match status" value="1"/>
</dbReference>